<dbReference type="OrthoDB" id="9789109at2"/>
<dbReference type="PANTHER" id="PTHR39337">
    <property type="entry name" value="BLR5642 PROTEIN"/>
    <property type="match status" value="1"/>
</dbReference>
<evidence type="ECO:0008006" key="4">
    <source>
        <dbReference type="Google" id="ProtNLM"/>
    </source>
</evidence>
<dbReference type="Proteomes" id="UP000238650">
    <property type="component" value="Unassembled WGS sequence"/>
</dbReference>
<comment type="caution">
    <text evidence="2">The sequence shown here is derived from an EMBL/GenBank/DDBJ whole genome shotgun (WGS) entry which is preliminary data.</text>
</comment>
<gene>
    <name evidence="2" type="ORF">B4915_10545</name>
</gene>
<name>A0A2S9QNW3_9MICO</name>
<evidence type="ECO:0000313" key="3">
    <source>
        <dbReference type="Proteomes" id="UP000238650"/>
    </source>
</evidence>
<proteinExistence type="predicted"/>
<keyword evidence="3" id="KW-1185">Reference proteome</keyword>
<dbReference type="InterPro" id="IPR014519">
    <property type="entry name" value="UCP024492"/>
</dbReference>
<evidence type="ECO:0000256" key="1">
    <source>
        <dbReference type="SAM" id="MobiDB-lite"/>
    </source>
</evidence>
<sequence>MTGPAREVLTVGHSTHPLEEFLALLDGAGAAAVVDVRRLPGSRRFPWFDEEPLRASLAEHGIAYHRIPELAGRRGAQRDVPPELNAFWQNRSFRNYADHALGEEFAAGIEALLGVATRARPAVMCAEAVWWRCHRRIIADHLIARGVPVRHLMPDGRLAEAAMTRGAVPAGGRVTYPGPEAAEPAEPAPPRAQARCISSPRT</sequence>
<accession>A0A2S9QNW3</accession>
<reference evidence="2 3" key="1">
    <citation type="journal article" date="2017" name="New Microbes New Infect">
        <title>Genome sequence of 'Leucobacter massiliensis' sp. nov. isolated from human pharynx after travel to the 2014 Hajj.</title>
        <authorList>
            <person name="Leangapichart T."/>
            <person name="Gautret P."/>
            <person name="Nguyen T.T."/>
            <person name="Armstrong N."/>
            <person name="Rolain J.M."/>
        </authorList>
    </citation>
    <scope>NUCLEOTIDE SEQUENCE [LARGE SCALE GENOMIC DNA]</scope>
    <source>
        <strain evidence="2 3">122RC15</strain>
    </source>
</reference>
<dbReference type="PANTHER" id="PTHR39337:SF1">
    <property type="entry name" value="BLR5642 PROTEIN"/>
    <property type="match status" value="1"/>
</dbReference>
<dbReference type="Pfam" id="PF04343">
    <property type="entry name" value="DUF488"/>
    <property type="match status" value="1"/>
</dbReference>
<evidence type="ECO:0000313" key="2">
    <source>
        <dbReference type="EMBL" id="PRI11273.1"/>
    </source>
</evidence>
<dbReference type="RefSeq" id="WP_105805723.1">
    <property type="nucleotide sequence ID" value="NZ_MWZD01000017.1"/>
</dbReference>
<dbReference type="InterPro" id="IPR007438">
    <property type="entry name" value="DUF488"/>
</dbReference>
<dbReference type="PIRSF" id="PIRSF024492">
    <property type="entry name" value="UCP024492"/>
    <property type="match status" value="1"/>
</dbReference>
<dbReference type="EMBL" id="MWZD01000017">
    <property type="protein sequence ID" value="PRI11273.1"/>
    <property type="molecule type" value="Genomic_DNA"/>
</dbReference>
<protein>
    <recommendedName>
        <fullName evidence="4">DNA repair protein</fullName>
    </recommendedName>
</protein>
<organism evidence="2 3">
    <name type="scientific">Leucobacter massiliensis</name>
    <dbReference type="NCBI Taxonomy" id="1686285"/>
    <lineage>
        <taxon>Bacteria</taxon>
        <taxon>Bacillati</taxon>
        <taxon>Actinomycetota</taxon>
        <taxon>Actinomycetes</taxon>
        <taxon>Micrococcales</taxon>
        <taxon>Microbacteriaceae</taxon>
        <taxon>Leucobacter</taxon>
    </lineage>
</organism>
<feature type="region of interest" description="Disordered" evidence="1">
    <location>
        <begin position="170"/>
        <end position="202"/>
    </location>
</feature>
<dbReference type="AlphaFoldDB" id="A0A2S9QNW3"/>